<dbReference type="OrthoDB" id="1665401at2"/>
<dbReference type="AlphaFoldDB" id="A0A1G5W0U7"/>
<sequence length="168" mass="19140">MKKSILVMGLATLLSLPLAVHGAEAPIHLYGNSGIVNMYDHMGSAVYMYKNSARMVAEDRDTGYIFSVDVKDISYNPEADRFQIQSVTPRTTIWFYCPLNKGFHGYSALLAGDKEIDVPPYVNDQVSYVSYDQGKNWRPFYMDDTHGYNQPVHDLFWKGLNLMRGLDR</sequence>
<feature type="signal peptide" evidence="1">
    <location>
        <begin position="1"/>
        <end position="22"/>
    </location>
</feature>
<gene>
    <name evidence="2" type="ORF">SAMN02910343_01033</name>
</gene>
<dbReference type="Proteomes" id="UP000199689">
    <property type="component" value="Unassembled WGS sequence"/>
</dbReference>
<name>A0A1G5W0U7_9FIRM</name>
<organism evidence="2 3">
    <name type="scientific">Allisonella histaminiformans</name>
    <dbReference type="NCBI Taxonomy" id="209880"/>
    <lineage>
        <taxon>Bacteria</taxon>
        <taxon>Bacillati</taxon>
        <taxon>Bacillota</taxon>
        <taxon>Negativicutes</taxon>
        <taxon>Veillonellales</taxon>
        <taxon>Veillonellaceae</taxon>
        <taxon>Allisonella</taxon>
    </lineage>
</organism>
<evidence type="ECO:0000256" key="1">
    <source>
        <dbReference type="SAM" id="SignalP"/>
    </source>
</evidence>
<evidence type="ECO:0000313" key="3">
    <source>
        <dbReference type="Proteomes" id="UP000199689"/>
    </source>
</evidence>
<dbReference type="RefSeq" id="WP_091364544.1">
    <property type="nucleotide sequence ID" value="NZ_FMXA01000012.1"/>
</dbReference>
<reference evidence="2 3" key="1">
    <citation type="submission" date="2016-10" db="EMBL/GenBank/DDBJ databases">
        <authorList>
            <person name="de Groot N.N."/>
        </authorList>
    </citation>
    <scope>NUCLEOTIDE SEQUENCE [LARGE SCALE GENOMIC DNA]</scope>
    <source>
        <strain evidence="2 3">DSM 15230</strain>
    </source>
</reference>
<dbReference type="GeneID" id="87756056"/>
<dbReference type="EMBL" id="FMXA01000012">
    <property type="protein sequence ID" value="SDA51574.1"/>
    <property type="molecule type" value="Genomic_DNA"/>
</dbReference>
<keyword evidence="1" id="KW-0732">Signal</keyword>
<proteinExistence type="predicted"/>
<protein>
    <submittedName>
        <fullName evidence="2">Uncharacterized protein</fullName>
    </submittedName>
</protein>
<evidence type="ECO:0000313" key="2">
    <source>
        <dbReference type="EMBL" id="SDA51574.1"/>
    </source>
</evidence>
<accession>A0A1G5W0U7</accession>
<keyword evidence="3" id="KW-1185">Reference proteome</keyword>
<feature type="chain" id="PRO_5039189635" evidence="1">
    <location>
        <begin position="23"/>
        <end position="168"/>
    </location>
</feature>